<evidence type="ECO:0000313" key="3">
    <source>
        <dbReference type="EMBL" id="PCK22621.1"/>
    </source>
</evidence>
<gene>
    <name evidence="3" type="ORF">CHR55_31900</name>
</gene>
<feature type="region of interest" description="Disordered" evidence="1">
    <location>
        <begin position="102"/>
        <end position="122"/>
    </location>
</feature>
<dbReference type="RefSeq" id="WP_099698928.1">
    <property type="nucleotide sequence ID" value="NZ_NOVD01000066.1"/>
</dbReference>
<reference evidence="3 4" key="1">
    <citation type="submission" date="2017-07" db="EMBL/GenBank/DDBJ databases">
        <title>Draft sequence of Rhodococcus enclensis 23b-28.</title>
        <authorList>
            <person name="Besaury L."/>
            <person name="Sancelme M."/>
            <person name="Amato P."/>
            <person name="Lallement A."/>
            <person name="Delort A.-M."/>
        </authorList>
    </citation>
    <scope>NUCLEOTIDE SEQUENCE [LARGE SCALE GENOMIC DNA]</scope>
    <source>
        <strain evidence="3 4">23b-28</strain>
    </source>
</reference>
<dbReference type="InterPro" id="IPR025475">
    <property type="entry name" value="DUF4326"/>
</dbReference>
<dbReference type="AlphaFoldDB" id="A0A2A5J0V1"/>
<accession>A0A2A5J0V1</accession>
<evidence type="ECO:0000256" key="1">
    <source>
        <dbReference type="SAM" id="MobiDB-lite"/>
    </source>
</evidence>
<evidence type="ECO:0000313" key="4">
    <source>
        <dbReference type="Proteomes" id="UP000230886"/>
    </source>
</evidence>
<name>A0A2A5J0V1_RHOSG</name>
<evidence type="ECO:0000259" key="2">
    <source>
        <dbReference type="Pfam" id="PF14216"/>
    </source>
</evidence>
<feature type="compositionally biased region" description="Gly residues" evidence="1">
    <location>
        <begin position="109"/>
        <end position="122"/>
    </location>
</feature>
<sequence>MSTPWRFQLSRRAGYRMPPGGASVTRGSRWGNPHKVADVGRAEAIRLFEEDLLAGRLPISVADVRHQLAGRPLGCTCRLDEACHTDVLLRVANPGVLGVAHSSPPVRSAGGGDFVGPGSGSS</sequence>
<dbReference type="Pfam" id="PF14216">
    <property type="entry name" value="DUF4326"/>
    <property type="match status" value="1"/>
</dbReference>
<proteinExistence type="predicted"/>
<organism evidence="3 4">
    <name type="scientific">Rhodococcus qingshengii</name>
    <dbReference type="NCBI Taxonomy" id="334542"/>
    <lineage>
        <taxon>Bacteria</taxon>
        <taxon>Bacillati</taxon>
        <taxon>Actinomycetota</taxon>
        <taxon>Actinomycetes</taxon>
        <taxon>Mycobacteriales</taxon>
        <taxon>Nocardiaceae</taxon>
        <taxon>Rhodococcus</taxon>
        <taxon>Rhodococcus erythropolis group</taxon>
    </lineage>
</organism>
<dbReference type="Proteomes" id="UP000230886">
    <property type="component" value="Unassembled WGS sequence"/>
</dbReference>
<dbReference type="EMBL" id="NOVD01000066">
    <property type="protein sequence ID" value="PCK22621.1"/>
    <property type="molecule type" value="Genomic_DNA"/>
</dbReference>
<comment type="caution">
    <text evidence="3">The sequence shown here is derived from an EMBL/GenBank/DDBJ whole genome shotgun (WGS) entry which is preliminary data.</text>
</comment>
<feature type="domain" description="DUF4326" evidence="2">
    <location>
        <begin position="11"/>
        <end position="89"/>
    </location>
</feature>
<protein>
    <recommendedName>
        <fullName evidence="2">DUF4326 domain-containing protein</fullName>
    </recommendedName>
</protein>